<proteinExistence type="inferred from homology"/>
<feature type="transmembrane region" description="Helical" evidence="6">
    <location>
        <begin position="568"/>
        <end position="590"/>
    </location>
</feature>
<comment type="similarity">
    <text evidence="6">Belongs to the ABC-4 integral membrane protein family.</text>
</comment>
<feature type="domain" description="ABC3 transporter permease C-terminal" evidence="7">
    <location>
        <begin position="519"/>
        <end position="619"/>
    </location>
</feature>
<dbReference type="KEGG" id="cbi:CLJ_B1507"/>
<feature type="transmembrane region" description="Helical" evidence="6">
    <location>
        <begin position="513"/>
        <end position="534"/>
    </location>
</feature>
<evidence type="ECO:0000256" key="4">
    <source>
        <dbReference type="ARBA" id="ARBA00022989"/>
    </source>
</evidence>
<dbReference type="GO" id="GO:0005886">
    <property type="term" value="C:plasma membrane"/>
    <property type="evidence" value="ECO:0007669"/>
    <property type="project" value="UniProtKB-SubCell"/>
</dbReference>
<feature type="transmembrane region" description="Helical" evidence="6">
    <location>
        <begin position="596"/>
        <end position="619"/>
    </location>
</feature>
<sequence>MGLFSIAFKNVKRNFKNYAMYLTSMIFSVLIYSMFKAIEYNDQIANVADGMKTVSKSFSGASVIIALFVFIFIWYSNSFFIKKRKKEIGLYSMLGIKKKNIAAMMFYETMTMGVIALAIGIFLGAFFSKGFILVFFRLIDAENIIKTGFSIKALFSTIKTFILIYFVVSISGASIIYRYELIDLFMAESKREKEPKASKVKAVLSLIFLLGGYILYILSKGGSLESVAMITLIAVVIGTYLFFSSFTVYYLKVKRNNKKFHFKGLNMISNSQLLYRIKGNSRTLATITILIATTLTASGVSISFYKFFSANMNKDMPFDYVIKVENNKVTNNIDKLIKNNTKNKLKEKIDITVLQYEDKGSDIYDGKYILSEKDFDKIAKAKNIEVKDKINSPKEAYYFSRFLDKKNKIYNVNINEENFKIVHSEERSLANMMVLDNVLIVRDEEFIKLQNQLNKEKYALYLVENHNRSEELTKDFNNIITNYERAKNDPEYKLVKSNYYENYRESISSSGTMLFIGCFVGLVFLVCTASIIFFKQLSEAMEEKHRYKILRNIGVRNKELKSSIYKQMAFTFFAPLIVGITHGGIALSIFGEFLNLGVLTPIIMVAIPYTIVYLIYYFLTVEFYYRAIS</sequence>
<feature type="transmembrane region" description="Helical" evidence="6">
    <location>
        <begin position="200"/>
        <end position="218"/>
    </location>
</feature>
<reference evidence="8 9" key="1">
    <citation type="journal article" date="2007" name="PLoS ONE">
        <title>Analysis of the neurotoxin complex genes in Clostridium botulinum A1-A4 and B1 strains: BoNT/A3, /Ba4 and /B1 clusters are located within plasmids.</title>
        <authorList>
            <person name="Smith T.J."/>
            <person name="Hill K.K."/>
            <person name="Foley B.T."/>
            <person name="Detter J.C."/>
            <person name="Munk A.C."/>
            <person name="Bruce D.C."/>
            <person name="Doggett N.A."/>
            <person name="Smith L.A."/>
            <person name="Marks J.D."/>
            <person name="Xie G."/>
            <person name="Brettin T.S."/>
        </authorList>
    </citation>
    <scope>NUCLEOTIDE SEQUENCE [LARGE SCALE GENOMIC DNA]</scope>
    <source>
        <strain evidence="9">657 / Type Ba4</strain>
    </source>
</reference>
<feature type="transmembrane region" description="Helical" evidence="6">
    <location>
        <begin position="58"/>
        <end position="80"/>
    </location>
</feature>
<feature type="transmembrane region" description="Helical" evidence="6">
    <location>
        <begin position="160"/>
        <end position="179"/>
    </location>
</feature>
<reference evidence="9" key="2">
    <citation type="submission" date="2008-05" db="EMBL/GenBank/DDBJ databases">
        <title>Genome sequence of Clostridium botulinum Ba4 strain 657.</title>
        <authorList>
            <person name="Shrivastava S."/>
            <person name="Brown J.L."/>
            <person name="Bruce D."/>
            <person name="Detter C."/>
            <person name="Munk C."/>
            <person name="Smith L.A."/>
            <person name="Smith T.J."/>
            <person name="Sutton G."/>
            <person name="Brettin T.S."/>
        </authorList>
    </citation>
    <scope>NUCLEOTIDE SEQUENCE [LARGE SCALE GENOMIC DNA]</scope>
    <source>
        <strain evidence="9">657 / Type Ba4</strain>
    </source>
</reference>
<feature type="domain" description="ABC3 transporter permease C-terminal" evidence="7">
    <location>
        <begin position="61"/>
        <end position="176"/>
    </location>
</feature>
<protein>
    <submittedName>
        <fullName evidence="8">Peptide ABC transporter, Pep4E family, permease protein</fullName>
    </submittedName>
</protein>
<feature type="transmembrane region" description="Helical" evidence="6">
    <location>
        <begin position="101"/>
        <end position="127"/>
    </location>
</feature>
<name>A0A3F2ZYX5_CLOB6</name>
<dbReference type="EMBL" id="CP001083">
    <property type="protein sequence ID" value="ACQ51936.1"/>
    <property type="molecule type" value="Genomic_DNA"/>
</dbReference>
<dbReference type="InterPro" id="IPR003838">
    <property type="entry name" value="ABC3_permease_C"/>
</dbReference>
<dbReference type="InterPro" id="IPR052536">
    <property type="entry name" value="ABC-4_Integral_Memb_Prot"/>
</dbReference>
<feature type="transmembrane region" description="Helical" evidence="6">
    <location>
        <begin position="18"/>
        <end position="38"/>
    </location>
</feature>
<dbReference type="AlphaFoldDB" id="A0A3F2ZYX5"/>
<feature type="transmembrane region" description="Helical" evidence="6">
    <location>
        <begin position="284"/>
        <end position="308"/>
    </location>
</feature>
<evidence type="ECO:0000256" key="6">
    <source>
        <dbReference type="PIRNR" id="PIRNR018968"/>
    </source>
</evidence>
<evidence type="ECO:0000313" key="8">
    <source>
        <dbReference type="EMBL" id="ACQ51936.1"/>
    </source>
</evidence>
<dbReference type="PIRSF" id="PIRSF018968">
    <property type="entry name" value="ABC_permease_BceB"/>
    <property type="match status" value="1"/>
</dbReference>
<dbReference type="PANTHER" id="PTHR46795">
    <property type="entry name" value="ABC TRANSPORTER PERMEASE-RELATED-RELATED"/>
    <property type="match status" value="1"/>
</dbReference>
<evidence type="ECO:0000256" key="2">
    <source>
        <dbReference type="ARBA" id="ARBA00022475"/>
    </source>
</evidence>
<dbReference type="InterPro" id="IPR027022">
    <property type="entry name" value="ABC_permease_BceB-typ"/>
</dbReference>
<accession>A0A3F2ZYX5</accession>
<gene>
    <name evidence="8" type="ordered locus">CLJ_B1507</name>
</gene>
<feature type="transmembrane region" description="Helical" evidence="6">
    <location>
        <begin position="230"/>
        <end position="251"/>
    </location>
</feature>
<keyword evidence="5 6" id="KW-0472">Membrane</keyword>
<evidence type="ECO:0000256" key="5">
    <source>
        <dbReference type="ARBA" id="ARBA00023136"/>
    </source>
</evidence>
<organism evidence="8 9">
    <name type="scientific">Clostridium botulinum (strain 657 / Type Ba4)</name>
    <dbReference type="NCBI Taxonomy" id="515621"/>
    <lineage>
        <taxon>Bacteria</taxon>
        <taxon>Bacillati</taxon>
        <taxon>Bacillota</taxon>
        <taxon>Clostridia</taxon>
        <taxon>Eubacteriales</taxon>
        <taxon>Clostridiaceae</taxon>
        <taxon>Clostridium</taxon>
    </lineage>
</organism>
<keyword evidence="3 6" id="KW-0812">Transmembrane</keyword>
<dbReference type="Pfam" id="PF02687">
    <property type="entry name" value="FtsX"/>
    <property type="match status" value="2"/>
</dbReference>
<keyword evidence="4 6" id="KW-1133">Transmembrane helix</keyword>
<dbReference type="Proteomes" id="UP000002333">
    <property type="component" value="Chromosome"/>
</dbReference>
<comment type="subcellular location">
    <subcellularLocation>
        <location evidence="1 6">Cell membrane</location>
        <topology evidence="1 6">Multi-pass membrane protein</topology>
    </subcellularLocation>
</comment>
<evidence type="ECO:0000256" key="1">
    <source>
        <dbReference type="ARBA" id="ARBA00004651"/>
    </source>
</evidence>
<keyword evidence="6" id="KW-0813">Transport</keyword>
<dbReference type="RefSeq" id="WP_003362293.1">
    <property type="nucleotide sequence ID" value="NC_012658.1"/>
</dbReference>
<dbReference type="GO" id="GO:0055085">
    <property type="term" value="P:transmembrane transport"/>
    <property type="evidence" value="ECO:0007669"/>
    <property type="project" value="UniProtKB-UniRule"/>
</dbReference>
<evidence type="ECO:0000259" key="7">
    <source>
        <dbReference type="Pfam" id="PF02687"/>
    </source>
</evidence>
<evidence type="ECO:0000313" key="9">
    <source>
        <dbReference type="Proteomes" id="UP000002333"/>
    </source>
</evidence>
<keyword evidence="2 6" id="KW-1003">Cell membrane</keyword>
<dbReference type="PANTHER" id="PTHR46795:SF3">
    <property type="entry name" value="ABC TRANSPORTER PERMEASE"/>
    <property type="match status" value="1"/>
</dbReference>
<evidence type="ECO:0000256" key="3">
    <source>
        <dbReference type="ARBA" id="ARBA00022692"/>
    </source>
</evidence>